<accession>A0A926UPW0</accession>
<feature type="region of interest" description="Disordered" evidence="10">
    <location>
        <begin position="46"/>
        <end position="90"/>
    </location>
</feature>
<evidence type="ECO:0000313" key="12">
    <source>
        <dbReference type="EMBL" id="MBD2148573.1"/>
    </source>
</evidence>
<comment type="caution">
    <text evidence="8">Lacks conserved residue(s) required for the propagation of feature annotation.</text>
</comment>
<dbReference type="Proteomes" id="UP000631421">
    <property type="component" value="Unassembled WGS sequence"/>
</dbReference>
<dbReference type="SUPFAM" id="SSF50447">
    <property type="entry name" value="Translation proteins"/>
    <property type="match status" value="2"/>
</dbReference>
<comment type="function">
    <text evidence="7 8 9">One of the essential components for the initiation of protein synthesis. Protects formylmethionyl-tRNA from spontaneous hydrolysis and promotes its binding to the 30S ribosomal subunits. Also involved in the hydrolysis of GTP during the formation of the 70S ribosomal complex.</text>
</comment>
<dbReference type="SUPFAM" id="SSF52540">
    <property type="entry name" value="P-loop containing nucleoside triphosphate hydrolases"/>
    <property type="match status" value="1"/>
</dbReference>
<evidence type="ECO:0000256" key="3">
    <source>
        <dbReference type="ARBA" id="ARBA00022540"/>
    </source>
</evidence>
<dbReference type="InterPro" id="IPR023115">
    <property type="entry name" value="TIF_IF2_dom3"/>
</dbReference>
<dbReference type="Pfam" id="PF04760">
    <property type="entry name" value="IF2_N"/>
    <property type="match status" value="2"/>
</dbReference>
<comment type="subcellular location">
    <subcellularLocation>
        <location evidence="8">Cytoplasm</location>
    </subcellularLocation>
</comment>
<dbReference type="HAMAP" id="MF_00100_B">
    <property type="entry name" value="IF_2_B"/>
    <property type="match status" value="1"/>
</dbReference>
<dbReference type="NCBIfam" id="TIGR00487">
    <property type="entry name" value="IF-2"/>
    <property type="match status" value="1"/>
</dbReference>
<evidence type="ECO:0000256" key="8">
    <source>
        <dbReference type="HAMAP-Rule" id="MF_00100"/>
    </source>
</evidence>
<feature type="domain" description="Tr-type G" evidence="11">
    <location>
        <begin position="655"/>
        <end position="827"/>
    </location>
</feature>
<proteinExistence type="inferred from homology"/>
<dbReference type="NCBIfam" id="TIGR00231">
    <property type="entry name" value="small_GTP"/>
    <property type="match status" value="1"/>
</dbReference>
<dbReference type="FunFam" id="2.40.30.10:FF:000007">
    <property type="entry name" value="Translation initiation factor IF-2"/>
    <property type="match status" value="1"/>
</dbReference>
<dbReference type="InterPro" id="IPR005225">
    <property type="entry name" value="Small_GTP-bd"/>
</dbReference>
<comment type="caution">
    <text evidence="12">The sequence shown here is derived from an EMBL/GenBank/DDBJ whole genome shotgun (WGS) entry which is preliminary data.</text>
</comment>
<dbReference type="InterPro" id="IPR006847">
    <property type="entry name" value="IF2_N"/>
</dbReference>
<dbReference type="GO" id="GO:0003924">
    <property type="term" value="F:GTPase activity"/>
    <property type="evidence" value="ECO:0007669"/>
    <property type="project" value="UniProtKB-UniRule"/>
</dbReference>
<evidence type="ECO:0000256" key="6">
    <source>
        <dbReference type="ARBA" id="ARBA00023134"/>
    </source>
</evidence>
<dbReference type="InterPro" id="IPR000178">
    <property type="entry name" value="TF_IF2_bacterial-like"/>
</dbReference>
<dbReference type="InterPro" id="IPR044145">
    <property type="entry name" value="IF2_II"/>
</dbReference>
<dbReference type="CDD" id="cd03702">
    <property type="entry name" value="IF2_mtIF2_II"/>
    <property type="match status" value="1"/>
</dbReference>
<feature type="compositionally biased region" description="Pro residues" evidence="10">
    <location>
        <begin position="413"/>
        <end position="424"/>
    </location>
</feature>
<dbReference type="InterPro" id="IPR027417">
    <property type="entry name" value="P-loop_NTPase"/>
</dbReference>
<dbReference type="InterPro" id="IPR036925">
    <property type="entry name" value="TIF_IF2_dom3_sf"/>
</dbReference>
<dbReference type="FunFam" id="3.40.50.10050:FF:000001">
    <property type="entry name" value="Translation initiation factor IF-2"/>
    <property type="match status" value="1"/>
</dbReference>
<sequence length="1164" mass="125651">MSISNRVRLYELSRELDLDTKDIIAVCEQLNIVVKSHSSTITESEAALVRTNAPHPQSKSNESKSADKPDKKVAIAPKYKESEARTAKQQILAVSKPTIRLASPPAAIAKESNISAPMTPPMAVVQPSPENSSSPITVNPSLSPMPPAASLVSPPDRPAVNNSTISESVTTSNTELTTATPLISPIPPAAPAENLPAQPETKLASPPMMPKVPSRSVNNGISNANRPSDERNGQAQKTAPFVKDSPKEIVKDHGKEPSKDIKDQSQHHETSKAERSNTSKQSLMSVSPPANVKLAKPNAPDRPKPPVPPAAKPLVAPKPPMAKGGGDAKGKLPPRTAHSEPTSEAIAPKPENRLEPKVEGRQPTPKPSRPERPKLNKPAEPVSAAPVGGKPQGRGPKLVKDSVLIERGITAPTEPPHNLRPPMPTLLRAPEKPVIADRSVKKPESPSGFAPPVLPDLLEKPTLPGKGGKRKGKSKEEEEKDLMELREKNRLNKPKRYLREFDDDDDDDGTDGTGDQAPISLSLARPSAPPKAIAMPSKPTMAADIKPTQKPKKSAPNRDRRNQQVEVVIEKPTSVEIEEGMTVAVLAKRLVLSETEVIRTLFMKGIMANINQTLDVGTAKMVATELGYEVHDPEVVELALKTEMIEVSDLDKLQRRPPVVTIMGHVDHGKTTLLDAIRKSKVAQGEAGGITQHIGAYHVDVEHNGEKQQIVFLDTPGHEAFTAMRARGTKVTDIAVLVVAADDGVQPQTIEAISHARAAKVPIVVAINKVDKIEAQPDRIRQELTEYSLVAEEWGGDTIMVPVSAIKRENLDTLLEMILLVAEVEDLQANPNRTAKGTVIEAHLDKAKGPVATLLVQNGTLRVGDVFVAGAAFGKVRAMVDDRGVRVDKASPSFAVEVLGLGDVPAAGDEFEVYLDEKQARAIADQRTMDQRQTRLIQAMASRRVTLGTLSEKVKEGDLKELNIILKADVQGSLEAILGALAQLPQREVQLRILLSAPGEITENDISLAAASSAVVLGFNTTMAPGARQAADEMGVDFRDYNVIYKLLEDIQDAMEGLLDPEMVEEYLGQAEVRAIFTIGKGAVAGCYVQNGKLVRNCNVRIKRGNEIVHTGVLESLRRVKDDAKEVASGFECGISLGKFSTWKENDVIEAFRMVTKRRTLATS</sequence>
<gene>
    <name evidence="8 12" type="primary">infB</name>
    <name evidence="12" type="ORF">H6F44_00290</name>
</gene>
<feature type="compositionally biased region" description="Basic and acidic residues" evidence="10">
    <location>
        <begin position="244"/>
        <end position="277"/>
    </location>
</feature>
<dbReference type="Gene3D" id="3.40.50.300">
    <property type="entry name" value="P-loop containing nucleotide triphosphate hydrolases"/>
    <property type="match status" value="1"/>
</dbReference>
<dbReference type="PROSITE" id="PS51722">
    <property type="entry name" value="G_TR_2"/>
    <property type="match status" value="1"/>
</dbReference>
<dbReference type="PROSITE" id="PS01176">
    <property type="entry name" value="IF2"/>
    <property type="match status" value="1"/>
</dbReference>
<evidence type="ECO:0000256" key="10">
    <source>
        <dbReference type="SAM" id="MobiDB-lite"/>
    </source>
</evidence>
<feature type="compositionally biased region" description="Polar residues" evidence="10">
    <location>
        <begin position="128"/>
        <end position="139"/>
    </location>
</feature>
<evidence type="ECO:0000256" key="7">
    <source>
        <dbReference type="ARBA" id="ARBA00025162"/>
    </source>
</evidence>
<dbReference type="PRINTS" id="PR00315">
    <property type="entry name" value="ELONGATNFCT"/>
</dbReference>
<feature type="binding site" evidence="8">
    <location>
        <begin position="714"/>
        <end position="718"/>
    </location>
    <ligand>
        <name>GTP</name>
        <dbReference type="ChEBI" id="CHEBI:37565"/>
    </ligand>
</feature>
<dbReference type="CDD" id="cd03692">
    <property type="entry name" value="mtIF2_IVc"/>
    <property type="match status" value="1"/>
</dbReference>
<dbReference type="InterPro" id="IPR015760">
    <property type="entry name" value="TIF_IF2"/>
</dbReference>
<reference evidence="12" key="1">
    <citation type="journal article" date="2015" name="ISME J.">
        <title>Draft Genome Sequence of Streptomyces incarnatus NRRL8089, which Produces the Nucleoside Antibiotic Sinefungin.</title>
        <authorList>
            <person name="Oshima K."/>
            <person name="Hattori M."/>
            <person name="Shimizu H."/>
            <person name="Fukuda K."/>
            <person name="Nemoto M."/>
            <person name="Inagaki K."/>
            <person name="Tamura T."/>
        </authorList>
    </citation>
    <scope>NUCLEOTIDE SEQUENCE</scope>
    <source>
        <strain evidence="12">FACHB-1277</strain>
    </source>
</reference>
<dbReference type="Gene3D" id="3.40.50.10050">
    <property type="entry name" value="Translation initiation factor IF- 2, domain 3"/>
    <property type="match status" value="1"/>
</dbReference>
<evidence type="ECO:0000256" key="4">
    <source>
        <dbReference type="ARBA" id="ARBA00022741"/>
    </source>
</evidence>
<protein>
    <recommendedName>
        <fullName evidence="2 8">Translation initiation factor IF-2</fullName>
    </recommendedName>
</protein>
<reference evidence="12" key="2">
    <citation type="submission" date="2020-08" db="EMBL/GenBank/DDBJ databases">
        <authorList>
            <person name="Chen M."/>
            <person name="Teng W."/>
            <person name="Zhao L."/>
            <person name="Hu C."/>
            <person name="Zhou Y."/>
            <person name="Han B."/>
            <person name="Song L."/>
            <person name="Shu W."/>
        </authorList>
    </citation>
    <scope>NUCLEOTIDE SEQUENCE</scope>
    <source>
        <strain evidence="12">FACHB-1277</strain>
    </source>
</reference>
<keyword evidence="3 8" id="KW-0396">Initiation factor</keyword>
<dbReference type="CDD" id="cd01887">
    <property type="entry name" value="IF2_eIF5B"/>
    <property type="match status" value="1"/>
</dbReference>
<dbReference type="GO" id="GO:0005829">
    <property type="term" value="C:cytosol"/>
    <property type="evidence" value="ECO:0007669"/>
    <property type="project" value="TreeGrafter"/>
</dbReference>
<dbReference type="Gene3D" id="1.10.10.2480">
    <property type="match status" value="1"/>
</dbReference>
<organism evidence="12 13">
    <name type="scientific">Pseudanabaena cinerea FACHB-1277</name>
    <dbReference type="NCBI Taxonomy" id="2949581"/>
    <lineage>
        <taxon>Bacteria</taxon>
        <taxon>Bacillati</taxon>
        <taxon>Cyanobacteriota</taxon>
        <taxon>Cyanophyceae</taxon>
        <taxon>Pseudanabaenales</taxon>
        <taxon>Pseudanabaenaceae</taxon>
        <taxon>Pseudanabaena</taxon>
        <taxon>Pseudanabaena cinerea</taxon>
    </lineage>
</organism>
<feature type="compositionally biased region" description="Polar residues" evidence="10">
    <location>
        <begin position="215"/>
        <end position="226"/>
    </location>
</feature>
<keyword evidence="5 8" id="KW-0648">Protein biosynthesis</keyword>
<feature type="compositionally biased region" description="Polar residues" evidence="10">
    <location>
        <begin position="160"/>
        <end position="175"/>
    </location>
</feature>
<evidence type="ECO:0000256" key="2">
    <source>
        <dbReference type="ARBA" id="ARBA00020675"/>
    </source>
</evidence>
<feature type="binding site" evidence="8">
    <location>
        <begin position="768"/>
        <end position="771"/>
    </location>
    <ligand>
        <name>GTP</name>
        <dbReference type="ChEBI" id="CHEBI:37565"/>
    </ligand>
</feature>
<feature type="compositionally biased region" description="Basic and acidic residues" evidence="10">
    <location>
        <begin position="350"/>
        <end position="360"/>
    </location>
</feature>
<name>A0A926UPW0_9CYAN</name>
<dbReference type="InterPro" id="IPR053905">
    <property type="entry name" value="EF-G-like_DII"/>
</dbReference>
<dbReference type="PANTHER" id="PTHR43381:SF5">
    <property type="entry name" value="TR-TYPE G DOMAIN-CONTAINING PROTEIN"/>
    <property type="match status" value="1"/>
</dbReference>
<evidence type="ECO:0000256" key="1">
    <source>
        <dbReference type="ARBA" id="ARBA00007733"/>
    </source>
</evidence>
<dbReference type="RefSeq" id="WP_190348916.1">
    <property type="nucleotide sequence ID" value="NZ_JACJPY010000001.1"/>
</dbReference>
<dbReference type="AlphaFoldDB" id="A0A926UPW0"/>
<dbReference type="InterPro" id="IPR000795">
    <property type="entry name" value="T_Tr_GTP-bd_dom"/>
</dbReference>
<feature type="compositionally biased region" description="Basic and acidic residues" evidence="10">
    <location>
        <begin position="429"/>
        <end position="444"/>
    </location>
</feature>
<feature type="compositionally biased region" description="Basic and acidic residues" evidence="10">
    <location>
        <begin position="474"/>
        <end position="490"/>
    </location>
</feature>
<feature type="binding site" evidence="8">
    <location>
        <begin position="664"/>
        <end position="671"/>
    </location>
    <ligand>
        <name>GTP</name>
        <dbReference type="ChEBI" id="CHEBI:37565"/>
    </ligand>
</feature>
<dbReference type="EMBL" id="JACJPY010000001">
    <property type="protein sequence ID" value="MBD2148573.1"/>
    <property type="molecule type" value="Genomic_DNA"/>
</dbReference>
<dbReference type="SUPFAM" id="SSF52156">
    <property type="entry name" value="Initiation factor IF2/eIF5b, domain 3"/>
    <property type="match status" value="1"/>
</dbReference>
<dbReference type="GO" id="GO:0005525">
    <property type="term" value="F:GTP binding"/>
    <property type="evidence" value="ECO:0007669"/>
    <property type="project" value="UniProtKB-KW"/>
</dbReference>
<feature type="region of interest" description="Disordered" evidence="10">
    <location>
        <begin position="112"/>
        <end position="563"/>
    </location>
</feature>
<evidence type="ECO:0000259" key="11">
    <source>
        <dbReference type="PROSITE" id="PS51722"/>
    </source>
</evidence>
<keyword evidence="4 8" id="KW-0547">Nucleotide-binding</keyword>
<comment type="similarity">
    <text evidence="1 8 9">Belongs to the TRAFAC class translation factor GTPase superfamily. Classic translation factor GTPase family. IF-2 subfamily.</text>
</comment>
<feature type="compositionally biased region" description="Acidic residues" evidence="10">
    <location>
        <begin position="501"/>
        <end position="510"/>
    </location>
</feature>
<dbReference type="InterPro" id="IPR009000">
    <property type="entry name" value="Transl_B-barrel_sf"/>
</dbReference>
<dbReference type="Gene3D" id="2.40.30.10">
    <property type="entry name" value="Translation factors"/>
    <property type="match status" value="2"/>
</dbReference>
<evidence type="ECO:0000256" key="5">
    <source>
        <dbReference type="ARBA" id="ARBA00022917"/>
    </source>
</evidence>
<dbReference type="Pfam" id="PF00009">
    <property type="entry name" value="GTP_EFTU"/>
    <property type="match status" value="1"/>
</dbReference>
<dbReference type="GO" id="GO:0003743">
    <property type="term" value="F:translation initiation factor activity"/>
    <property type="evidence" value="ECO:0007669"/>
    <property type="project" value="UniProtKB-UniRule"/>
</dbReference>
<keyword evidence="6 8" id="KW-0342">GTP-binding</keyword>
<dbReference type="FunFam" id="3.40.50.300:FF:000019">
    <property type="entry name" value="Translation initiation factor IF-2"/>
    <property type="match status" value="1"/>
</dbReference>
<feature type="compositionally biased region" description="Basic and acidic residues" evidence="10">
    <location>
        <begin position="61"/>
        <end position="86"/>
    </location>
</feature>
<evidence type="ECO:0000313" key="13">
    <source>
        <dbReference type="Proteomes" id="UP000631421"/>
    </source>
</evidence>
<dbReference type="PANTHER" id="PTHR43381">
    <property type="entry name" value="TRANSLATION INITIATION FACTOR IF-2-RELATED"/>
    <property type="match status" value="1"/>
</dbReference>
<dbReference type="Pfam" id="PF22042">
    <property type="entry name" value="EF-G_D2"/>
    <property type="match status" value="1"/>
</dbReference>
<feature type="compositionally biased region" description="Pro residues" evidence="10">
    <location>
        <begin position="305"/>
        <end position="320"/>
    </location>
</feature>
<keyword evidence="8" id="KW-0963">Cytoplasm</keyword>
<dbReference type="FunFam" id="2.40.30.10:FF:000008">
    <property type="entry name" value="Translation initiation factor IF-2"/>
    <property type="match status" value="1"/>
</dbReference>
<evidence type="ECO:0000256" key="9">
    <source>
        <dbReference type="RuleBase" id="RU000644"/>
    </source>
</evidence>
<keyword evidence="13" id="KW-1185">Reference proteome</keyword>
<dbReference type="Pfam" id="PF11987">
    <property type="entry name" value="IF-2"/>
    <property type="match status" value="1"/>
</dbReference>